<dbReference type="AlphaFoldDB" id="X1DYR3"/>
<comment type="caution">
    <text evidence="1">The sequence shown here is derived from an EMBL/GenBank/DDBJ whole genome shotgun (WGS) entry which is preliminary data.</text>
</comment>
<name>X1DYR3_9ZZZZ</name>
<accession>X1DYR3</accession>
<reference evidence="1" key="1">
    <citation type="journal article" date="2014" name="Front. Microbiol.">
        <title>High frequency of phylogenetically diverse reductive dehalogenase-homologous genes in deep subseafloor sedimentary metagenomes.</title>
        <authorList>
            <person name="Kawai M."/>
            <person name="Futagami T."/>
            <person name="Toyoda A."/>
            <person name="Takaki Y."/>
            <person name="Nishi S."/>
            <person name="Hori S."/>
            <person name="Arai W."/>
            <person name="Tsubouchi T."/>
            <person name="Morono Y."/>
            <person name="Uchiyama I."/>
            <person name="Ito T."/>
            <person name="Fujiyama A."/>
            <person name="Inagaki F."/>
            <person name="Takami H."/>
        </authorList>
    </citation>
    <scope>NUCLEOTIDE SEQUENCE</scope>
    <source>
        <strain evidence="1">Expedition CK06-06</strain>
    </source>
</reference>
<dbReference type="EMBL" id="BART01041469">
    <property type="protein sequence ID" value="GAH26161.1"/>
    <property type="molecule type" value="Genomic_DNA"/>
</dbReference>
<sequence length="42" mass="4424">MGYKNFLGSVIAPFIAEAAAVAGEDKNIFASELPILPGKFLL</sequence>
<gene>
    <name evidence="1" type="ORF">S01H4_66709</name>
</gene>
<feature type="non-terminal residue" evidence="1">
    <location>
        <position position="42"/>
    </location>
</feature>
<organism evidence="1">
    <name type="scientific">marine sediment metagenome</name>
    <dbReference type="NCBI Taxonomy" id="412755"/>
    <lineage>
        <taxon>unclassified sequences</taxon>
        <taxon>metagenomes</taxon>
        <taxon>ecological metagenomes</taxon>
    </lineage>
</organism>
<protein>
    <submittedName>
        <fullName evidence="1">Uncharacterized protein</fullName>
    </submittedName>
</protein>
<evidence type="ECO:0000313" key="1">
    <source>
        <dbReference type="EMBL" id="GAH26161.1"/>
    </source>
</evidence>
<proteinExistence type="predicted"/>